<name>A0A367RWM8_NOSPU</name>
<keyword evidence="1" id="KW-0472">Membrane</keyword>
<dbReference type="InterPro" id="IPR012337">
    <property type="entry name" value="RNaseH-like_sf"/>
</dbReference>
<evidence type="ECO:0000256" key="1">
    <source>
        <dbReference type="SAM" id="Phobius"/>
    </source>
</evidence>
<evidence type="ECO:0000313" key="2">
    <source>
        <dbReference type="EMBL" id="RCJ41007.1"/>
    </source>
</evidence>
<dbReference type="Gene3D" id="3.90.350.10">
    <property type="entry name" value="Transposase Inhibitor Protein From Tn5, Chain A, domain 1"/>
    <property type="match status" value="1"/>
</dbReference>
<dbReference type="PANTHER" id="PTHR37319:SF1">
    <property type="entry name" value="TRANSPOSASE TN5 DIMERISATION DOMAIN-CONTAINING PROTEIN"/>
    <property type="match status" value="1"/>
</dbReference>
<reference evidence="2 3" key="1">
    <citation type="submission" date="2016-04" db="EMBL/GenBank/DDBJ databases">
        <authorList>
            <person name="Evans L.H."/>
            <person name="Alamgir A."/>
            <person name="Owens N."/>
            <person name="Weber N.D."/>
            <person name="Virtaneva K."/>
            <person name="Barbian K."/>
            <person name="Babar A."/>
            <person name="Rosenke K."/>
        </authorList>
    </citation>
    <scope>NUCLEOTIDE SEQUENCE [LARGE SCALE GENOMIC DNA]</scope>
    <source>
        <strain evidence="2">NIES-2108</strain>
    </source>
</reference>
<accession>A0A367RWM8</accession>
<proteinExistence type="predicted"/>
<organism evidence="2 3">
    <name type="scientific">Nostoc punctiforme NIES-2108</name>
    <dbReference type="NCBI Taxonomy" id="1356359"/>
    <lineage>
        <taxon>Bacteria</taxon>
        <taxon>Bacillati</taxon>
        <taxon>Cyanobacteriota</taxon>
        <taxon>Cyanophyceae</taxon>
        <taxon>Nostocales</taxon>
        <taxon>Nostocaceae</taxon>
        <taxon>Nostoc</taxon>
    </lineage>
</organism>
<evidence type="ECO:0000313" key="3">
    <source>
        <dbReference type="Proteomes" id="UP000252085"/>
    </source>
</evidence>
<dbReference type="InterPro" id="IPR047768">
    <property type="entry name" value="Tn5p-like"/>
</dbReference>
<dbReference type="PANTHER" id="PTHR37319">
    <property type="entry name" value="TRANSPOSASE"/>
    <property type="match status" value="1"/>
</dbReference>
<dbReference type="SUPFAM" id="SSF53098">
    <property type="entry name" value="Ribonuclease H-like"/>
    <property type="match status" value="1"/>
</dbReference>
<gene>
    <name evidence="2" type="ORF">A6769_39120</name>
</gene>
<dbReference type="EMBL" id="LXQE01000040">
    <property type="protein sequence ID" value="RCJ41007.1"/>
    <property type="molecule type" value="Genomic_DNA"/>
</dbReference>
<dbReference type="Proteomes" id="UP000252085">
    <property type="component" value="Unassembled WGS sequence"/>
</dbReference>
<dbReference type="AlphaFoldDB" id="A0A367RWM8"/>
<feature type="transmembrane region" description="Helical" evidence="1">
    <location>
        <begin position="55"/>
        <end position="73"/>
    </location>
</feature>
<protein>
    <recommendedName>
        <fullName evidence="4">Transposase</fullName>
    </recommendedName>
</protein>
<evidence type="ECO:0008006" key="4">
    <source>
        <dbReference type="Google" id="ProtNLM"/>
    </source>
</evidence>
<keyword evidence="1" id="KW-0812">Transmembrane</keyword>
<keyword evidence="1" id="KW-1133">Transmembrane helix</keyword>
<sequence>MGVAPEEGWFILTNLDDLNSVIRAYKQRFDIEEMFRDFKSGGYNLEDTNVSGQRLISLILLISLAYTAATISGQKIKRMGVQKYVGRIKESLRIVRRHSSFYIGLYGDNWVNFMENSYELVTELLRLSLNKRKYYQQGERAMRLILSAS</sequence>
<comment type="caution">
    <text evidence="2">The sequence shown here is derived from an EMBL/GenBank/DDBJ whole genome shotgun (WGS) entry which is preliminary data.</text>
</comment>